<name>F0VBM3_NEOCL</name>
<evidence type="ECO:0000313" key="5">
    <source>
        <dbReference type="EMBL" id="CBZ51007.1"/>
    </source>
</evidence>
<gene>
    <name evidence="6" type="ORF">BN1204_040820</name>
    <name evidence="5" type="ORF">NCLIV_040820</name>
</gene>
<dbReference type="Gene3D" id="3.40.50.300">
    <property type="entry name" value="P-loop containing nucleotide triphosphate hydrolases"/>
    <property type="match status" value="1"/>
</dbReference>
<dbReference type="InterPro" id="IPR006259">
    <property type="entry name" value="Adenyl_kin_sub"/>
</dbReference>
<dbReference type="AlphaFoldDB" id="F0VBM3"/>
<dbReference type="PROSITE" id="PS00113">
    <property type="entry name" value="ADENYLATE_KINASE"/>
    <property type="match status" value="1"/>
</dbReference>
<dbReference type="PANTHER" id="PTHR23359">
    <property type="entry name" value="NUCLEOTIDE KINASE"/>
    <property type="match status" value="1"/>
</dbReference>
<dbReference type="Proteomes" id="UP000007494">
    <property type="component" value="Chromosome IX"/>
</dbReference>
<dbReference type="PRINTS" id="PR00094">
    <property type="entry name" value="ADENYLTKNASE"/>
</dbReference>
<keyword evidence="2" id="KW-0547">Nucleotide-binding</keyword>
<dbReference type="EMBL" id="LN714484">
    <property type="protein sequence ID" value="CEL68312.1"/>
    <property type="molecule type" value="Genomic_DNA"/>
</dbReference>
<dbReference type="OMA" id="FFKNSNC"/>
<keyword evidence="3 4" id="KW-0418">Kinase</keyword>
<proteinExistence type="inferred from homology"/>
<comment type="similarity">
    <text evidence="4">Belongs to the adenylate kinase family.</text>
</comment>
<dbReference type="InterPro" id="IPR000850">
    <property type="entry name" value="Adenylat/UMP-CMP_kin"/>
</dbReference>
<dbReference type="HAMAP" id="MF_00235">
    <property type="entry name" value="Adenylate_kinase_Adk"/>
    <property type="match status" value="1"/>
</dbReference>
<dbReference type="SUPFAM" id="SSF52540">
    <property type="entry name" value="P-loop containing nucleoside triphosphate hydrolases"/>
    <property type="match status" value="1"/>
</dbReference>
<evidence type="ECO:0000256" key="4">
    <source>
        <dbReference type="RuleBase" id="RU003330"/>
    </source>
</evidence>
<dbReference type="InterPro" id="IPR033690">
    <property type="entry name" value="Adenylat_kinase_CS"/>
</dbReference>
<reference evidence="5" key="1">
    <citation type="submission" date="2011-02" db="EMBL/GenBank/DDBJ databases">
        <authorList>
            <person name="Aslett M."/>
        </authorList>
    </citation>
    <scope>NUCLEOTIDE SEQUENCE</scope>
    <source>
        <strain evidence="5">Liverpool</strain>
    </source>
</reference>
<dbReference type="CDD" id="cd01428">
    <property type="entry name" value="ADK"/>
    <property type="match status" value="1"/>
</dbReference>
<dbReference type="Pfam" id="PF00406">
    <property type="entry name" value="ADK"/>
    <property type="match status" value="1"/>
</dbReference>
<dbReference type="VEuPathDB" id="ToxoDB:NCLIV_040820"/>
<dbReference type="GeneID" id="13439993"/>
<dbReference type="GO" id="GO:0005524">
    <property type="term" value="F:ATP binding"/>
    <property type="evidence" value="ECO:0007669"/>
    <property type="project" value="InterPro"/>
</dbReference>
<organism evidence="5 7">
    <name type="scientific">Neospora caninum (strain Liverpool)</name>
    <dbReference type="NCBI Taxonomy" id="572307"/>
    <lineage>
        <taxon>Eukaryota</taxon>
        <taxon>Sar</taxon>
        <taxon>Alveolata</taxon>
        <taxon>Apicomplexa</taxon>
        <taxon>Conoidasida</taxon>
        <taxon>Coccidia</taxon>
        <taxon>Eucoccidiorida</taxon>
        <taxon>Eimeriorina</taxon>
        <taxon>Sarcocystidae</taxon>
        <taxon>Neospora</taxon>
    </lineage>
</organism>
<keyword evidence="1 4" id="KW-0808">Transferase</keyword>
<evidence type="ECO:0000313" key="6">
    <source>
        <dbReference type="EMBL" id="CEL68312.1"/>
    </source>
</evidence>
<dbReference type="NCBIfam" id="TIGR01351">
    <property type="entry name" value="adk"/>
    <property type="match status" value="1"/>
</dbReference>
<dbReference type="EMBL" id="FR823385">
    <property type="protein sequence ID" value="CBZ51007.1"/>
    <property type="molecule type" value="Genomic_DNA"/>
</dbReference>
<reference evidence="5" key="2">
    <citation type="submission" date="2011-03" db="EMBL/GenBank/DDBJ databases">
        <title>Comparative genomics and transcriptomics of Neospora caninum and Toxoplasma gondii.</title>
        <authorList>
            <person name="Reid A.J."/>
            <person name="Sohal A."/>
            <person name="Harris D."/>
            <person name="Quail M."/>
            <person name="Sanders M."/>
            <person name="Berriman M."/>
            <person name="Wastling J.M."/>
            <person name="Pain A."/>
        </authorList>
    </citation>
    <scope>NUCLEOTIDE SEQUENCE</scope>
    <source>
        <strain evidence="5">Liverpool</strain>
    </source>
</reference>
<dbReference type="FunCoup" id="F0VBM3">
    <property type="interactions" value="61"/>
</dbReference>
<sequence>MERLLRLGRPLKLLFMGAPGAGKGTYASRLARDWSIPHISTGDLIREEIKAKTSLGQTLQEHADRGDLVPDNIVSAICRRRLAEKDCARGWILDGFPRTVTQAVELGQFDRPSLCVHIFLPDNILVTKLLSRRICGTCGANFNTADIRSPPYDMPPLLPDAACSQCSGSPQLLKRNDDTEAVVQNRLAVYKRETEPLLRLYRQEGTLLDYHVKKGVKDLPDLSNTILTRVEQLDTKS</sequence>
<evidence type="ECO:0000256" key="3">
    <source>
        <dbReference type="ARBA" id="ARBA00022777"/>
    </source>
</evidence>
<dbReference type="InterPro" id="IPR027417">
    <property type="entry name" value="P-loop_NTPase"/>
</dbReference>
<evidence type="ECO:0000256" key="1">
    <source>
        <dbReference type="ARBA" id="ARBA00022679"/>
    </source>
</evidence>
<keyword evidence="7" id="KW-1185">Reference proteome</keyword>
<dbReference type="OrthoDB" id="439792at2759"/>
<accession>F0VBM3</accession>
<reference evidence="6" key="4">
    <citation type="journal article" date="2015" name="PLoS ONE">
        <title>Comprehensive Evaluation of Toxoplasma gondii VEG and Neospora caninum LIV Genomes with Tachyzoite Stage Transcriptome and Proteome Defines Novel Transcript Features.</title>
        <authorList>
            <person name="Ramaprasad A."/>
            <person name="Mourier T."/>
            <person name="Naeem R."/>
            <person name="Malas T.B."/>
            <person name="Moussa E."/>
            <person name="Panigrahi A."/>
            <person name="Vermont S.J."/>
            <person name="Otto T.D."/>
            <person name="Wastling J."/>
            <person name="Pain A."/>
        </authorList>
    </citation>
    <scope>NUCLEOTIDE SEQUENCE</scope>
    <source>
        <strain evidence="6">Liverpool</strain>
    </source>
</reference>
<evidence type="ECO:0000313" key="7">
    <source>
        <dbReference type="Proteomes" id="UP000007494"/>
    </source>
</evidence>
<dbReference type="EC" id="2.7.4.3" evidence="5"/>
<dbReference type="InParanoid" id="F0VBM3"/>
<dbReference type="GO" id="GO:0004017">
    <property type="term" value="F:AMP kinase activity"/>
    <property type="evidence" value="ECO:0007669"/>
    <property type="project" value="UniProtKB-EC"/>
</dbReference>
<reference evidence="7" key="3">
    <citation type="journal article" date="2012" name="PLoS Pathog.">
        <title>Comparative genomics of the apicomplexan parasites Toxoplasma gondii and Neospora caninum: Coccidia differing in host range and transmission strategy.</title>
        <authorList>
            <person name="Reid A.J."/>
            <person name="Vermont S.J."/>
            <person name="Cotton J.A."/>
            <person name="Harris D."/>
            <person name="Hill-Cawthorne G.A."/>
            <person name="Konen-Waisman S."/>
            <person name="Latham S.M."/>
            <person name="Mourier T."/>
            <person name="Norton R."/>
            <person name="Quail M.A."/>
            <person name="Sanders M."/>
            <person name="Shanmugam D."/>
            <person name="Sohal A."/>
            <person name="Wasmuth J.D."/>
            <person name="Brunk B."/>
            <person name="Grigg M.E."/>
            <person name="Howard J.C."/>
            <person name="Parkinson J."/>
            <person name="Roos D.S."/>
            <person name="Trees A.J."/>
            <person name="Berriman M."/>
            <person name="Pain A."/>
            <person name="Wastling J.M."/>
        </authorList>
    </citation>
    <scope>NUCLEOTIDE SEQUENCE [LARGE SCALE GENOMIC DNA]</scope>
    <source>
        <strain evidence="7">Liverpool</strain>
    </source>
</reference>
<dbReference type="eggNOG" id="KOG3078">
    <property type="taxonomic scope" value="Eukaryota"/>
</dbReference>
<evidence type="ECO:0000256" key="2">
    <source>
        <dbReference type="ARBA" id="ARBA00022741"/>
    </source>
</evidence>
<protein>
    <submittedName>
        <fullName evidence="5">Adenylate kinase, related</fullName>
        <ecNumber evidence="5">2.7.4.3</ecNumber>
    </submittedName>
</protein>
<dbReference type="RefSeq" id="XP_003881040.1">
    <property type="nucleotide sequence ID" value="XM_003880991.1"/>
</dbReference>